<feature type="transmembrane region" description="Helical" evidence="1">
    <location>
        <begin position="373"/>
        <end position="403"/>
    </location>
</feature>
<feature type="transmembrane region" description="Helical" evidence="1">
    <location>
        <begin position="42"/>
        <end position="65"/>
    </location>
</feature>
<protein>
    <submittedName>
        <fullName evidence="2">Uncharacterized protein</fullName>
    </submittedName>
</protein>
<name>A0A815WHV6_ADIRI</name>
<feature type="transmembrane region" description="Helical" evidence="1">
    <location>
        <begin position="790"/>
        <end position="809"/>
    </location>
</feature>
<accession>A0A815WHV6</accession>
<proteinExistence type="predicted"/>
<evidence type="ECO:0000256" key="1">
    <source>
        <dbReference type="SAM" id="Phobius"/>
    </source>
</evidence>
<dbReference type="Proteomes" id="UP000663852">
    <property type="component" value="Unassembled WGS sequence"/>
</dbReference>
<feature type="transmembrane region" description="Helical" evidence="1">
    <location>
        <begin position="459"/>
        <end position="482"/>
    </location>
</feature>
<dbReference type="EMBL" id="CAJNOJ010001068">
    <property type="protein sequence ID" value="CAF1541041.1"/>
    <property type="molecule type" value="Genomic_DNA"/>
</dbReference>
<keyword evidence="1" id="KW-0472">Membrane</keyword>
<reference evidence="2" key="1">
    <citation type="submission" date="2021-02" db="EMBL/GenBank/DDBJ databases">
        <authorList>
            <person name="Nowell W R."/>
        </authorList>
    </citation>
    <scope>NUCLEOTIDE SEQUENCE</scope>
</reference>
<evidence type="ECO:0000313" key="2">
    <source>
        <dbReference type="EMBL" id="CAF1541041.1"/>
    </source>
</evidence>
<organism evidence="2 3">
    <name type="scientific">Adineta ricciae</name>
    <name type="common">Rotifer</name>
    <dbReference type="NCBI Taxonomy" id="249248"/>
    <lineage>
        <taxon>Eukaryota</taxon>
        <taxon>Metazoa</taxon>
        <taxon>Spiralia</taxon>
        <taxon>Gnathifera</taxon>
        <taxon>Rotifera</taxon>
        <taxon>Eurotatoria</taxon>
        <taxon>Bdelloidea</taxon>
        <taxon>Adinetida</taxon>
        <taxon>Adinetidae</taxon>
        <taxon>Adineta</taxon>
    </lineage>
</organism>
<gene>
    <name evidence="2" type="ORF">EDS130_LOCUS45320</name>
</gene>
<comment type="caution">
    <text evidence="2">The sequence shown here is derived from an EMBL/GenBank/DDBJ whole genome shotgun (WGS) entry which is preliminary data.</text>
</comment>
<keyword evidence="1" id="KW-1133">Transmembrane helix</keyword>
<sequence>MKSVVIVHQILFEYAKNFNFFPSIPPSTDEHELRNQRISTRLFLVLLSASLIILLIYNSLITVTITKTIQTPSLKQYEKLYETYSKTLTCPCKKMSIDYKDIVQINFTLHQVCDSDFISEKWIKYLAHSFNQNSLIFNDFRSLSLSIFQTLNLLCEQSNKIIVDNLKQSDLNQYISTIVTSSDLFKSQIETFAKQLKSTITYSFLLMLGLIRTTTVANGLHSALNTNYRFFKVYNQLAMQNQPYNYSNCLCSLLSTCFIQSSIPYSHKAPPFIVPGVYQGCYVIDGLFRSTLECFYDQSCIDKVQFYAVSIITFRAEAMYPLTKSRFLINSTMQQIINQLMIEEWNWTHKYENYYNECRPIECKYSYETESGIVYIVTATIGLIGGLLTALKIVVPFCVNVIIRKRRLETERSGFSICGQVFVLFRKIKIFLTTFNLFPSIPPSTDEHELRNQRISTRLFLVLLSASLIILLTYNSIITVTITKTIQTPSLKKYEELYETYSKTLTCPCEKMSIDYKDIVQINFTLHQVCGSESNANAWYIYLSKGLYTGSISLFDFREAGKHIFEALSWWCQSTDKIIKTSLKDFKLNQYISTVVSSSDLFKSQIETFVKQFKSTTAYNFLVLLSLMRITNAANGLYSTKTHNYQFYLSSDGKTYLSRPSRFGDCECNRSSVCFAPSTIYTYPEMKPIFSVRGVYRGCYITDTVFRSTLECFYDIECVDNIQSHLKPSAQFRPRALNASLKSRFLINSTMGEIIDELMIEEWNWTPQYENYYDECQPIECTYSYETKIAVVYIVTATIGLIGGLFTALKIAVPNLVKFIDYLIRRCAIRKMNPQISIESIRR</sequence>
<keyword evidence="1" id="KW-0812">Transmembrane</keyword>
<evidence type="ECO:0000313" key="3">
    <source>
        <dbReference type="Proteomes" id="UP000663852"/>
    </source>
</evidence>
<dbReference type="AlphaFoldDB" id="A0A815WHV6"/>